<feature type="transmembrane region" description="Helical" evidence="2">
    <location>
        <begin position="367"/>
        <end position="392"/>
    </location>
</feature>
<dbReference type="Pfam" id="PF00026">
    <property type="entry name" value="Asp"/>
    <property type="match status" value="1"/>
</dbReference>
<dbReference type="PROSITE" id="PS51767">
    <property type="entry name" value="PEPTIDASE_A1"/>
    <property type="match status" value="1"/>
</dbReference>
<dbReference type="EMBL" id="JAPCWZ010000004">
    <property type="protein sequence ID" value="KAK8867739.1"/>
    <property type="molecule type" value="Genomic_DNA"/>
</dbReference>
<evidence type="ECO:0000256" key="1">
    <source>
        <dbReference type="SAM" id="MobiDB-lite"/>
    </source>
</evidence>
<feature type="compositionally biased region" description="Basic and acidic residues" evidence="1">
    <location>
        <begin position="410"/>
        <end position="422"/>
    </location>
</feature>
<reference evidence="4 5" key="1">
    <citation type="journal article" date="2024" name="IMA Fungus">
        <title>Apiospora arundinis, a panoply of carbohydrate-active enzymes and secondary metabolites.</title>
        <authorList>
            <person name="Sorensen T."/>
            <person name="Petersen C."/>
            <person name="Muurmann A.T."/>
            <person name="Christiansen J.V."/>
            <person name="Brundto M.L."/>
            <person name="Overgaard C.K."/>
            <person name="Boysen A.T."/>
            <person name="Wollenberg R.D."/>
            <person name="Larsen T.O."/>
            <person name="Sorensen J.L."/>
            <person name="Nielsen K.L."/>
            <person name="Sondergaard T.E."/>
        </authorList>
    </citation>
    <scope>NUCLEOTIDE SEQUENCE [LARGE SCALE GENOMIC DNA]</scope>
    <source>
        <strain evidence="4 5">AAU 773</strain>
    </source>
</reference>
<keyword evidence="2" id="KW-0812">Transmembrane</keyword>
<dbReference type="SUPFAM" id="SSF50630">
    <property type="entry name" value="Acid proteases"/>
    <property type="match status" value="1"/>
</dbReference>
<dbReference type="InterPro" id="IPR033121">
    <property type="entry name" value="PEPTIDASE_A1"/>
</dbReference>
<comment type="caution">
    <text evidence="4">The sequence shown here is derived from an EMBL/GenBank/DDBJ whole genome shotgun (WGS) entry which is preliminary data.</text>
</comment>
<dbReference type="InterPro" id="IPR021109">
    <property type="entry name" value="Peptidase_aspartic_dom_sf"/>
</dbReference>
<evidence type="ECO:0000256" key="2">
    <source>
        <dbReference type="SAM" id="Phobius"/>
    </source>
</evidence>
<feature type="compositionally biased region" description="Polar residues" evidence="1">
    <location>
        <begin position="448"/>
        <end position="458"/>
    </location>
</feature>
<keyword evidence="5" id="KW-1185">Reference proteome</keyword>
<feature type="domain" description="Peptidase A1" evidence="3">
    <location>
        <begin position="1"/>
        <end position="294"/>
    </location>
</feature>
<proteinExistence type="predicted"/>
<evidence type="ECO:0000259" key="3">
    <source>
        <dbReference type="PROSITE" id="PS51767"/>
    </source>
</evidence>
<name>A0ABR2ISB9_9PEZI</name>
<feature type="region of interest" description="Disordered" evidence="1">
    <location>
        <begin position="410"/>
        <end position="469"/>
    </location>
</feature>
<dbReference type="Proteomes" id="UP001390339">
    <property type="component" value="Unassembled WGS sequence"/>
</dbReference>
<evidence type="ECO:0000313" key="5">
    <source>
        <dbReference type="Proteomes" id="UP001390339"/>
    </source>
</evidence>
<protein>
    <submittedName>
        <fullName evidence="4">Mitochondrial elongation factor g 1-like protein</fullName>
    </submittedName>
</protein>
<keyword evidence="2" id="KW-0472">Membrane</keyword>
<sequence>MFGVVNQKFGNDGDVYHERVKLGGILLPNVTVGLDLQGILPMLNLGDFKEDDIKPPTLSTIMADANLTASSAYGAALDREDSPVGSAYGNGALTFGAIDTKKYSGNLVALQAQLFGHRLNNVSAWGVGITSLKVGSPTGEDEILTPEGPPIFVCPCIGNQMTTLPSRVVDMIYAEIGDVDPNPNHEDEGLPRVPCEKANPDAYLTFQFHGPSGPSIRVPLTDFFSPLTPANYTPGLPEKGPGYDVRRQGRLCSFWITKNINDKKPVNWILALGQPVIRNAYMVYDMENQVLGIAKAEYSVETNLVPFPSRGAPIPLSTPGPTIKAPVPYNTTNATFSDFPVAKLETMLAAPGVQAPSLSQTSNNKNLSIGLGVGVTLGVVAIVVGAVTLWVVKLRRPVPLFGRCLRKPTTKDRSELEAREQEGGCSDTASSSPTVPTTPIPPTELDANPSTNVTTSMDAETGFSPQARI</sequence>
<organism evidence="4 5">
    <name type="scientific">Apiospora arundinis</name>
    <dbReference type="NCBI Taxonomy" id="335852"/>
    <lineage>
        <taxon>Eukaryota</taxon>
        <taxon>Fungi</taxon>
        <taxon>Dikarya</taxon>
        <taxon>Ascomycota</taxon>
        <taxon>Pezizomycotina</taxon>
        <taxon>Sordariomycetes</taxon>
        <taxon>Xylariomycetidae</taxon>
        <taxon>Amphisphaeriales</taxon>
        <taxon>Apiosporaceae</taxon>
        <taxon>Apiospora</taxon>
    </lineage>
</organism>
<dbReference type="Gene3D" id="2.40.70.10">
    <property type="entry name" value="Acid Proteases"/>
    <property type="match status" value="2"/>
</dbReference>
<evidence type="ECO:0000313" key="4">
    <source>
        <dbReference type="EMBL" id="KAK8867739.1"/>
    </source>
</evidence>
<feature type="compositionally biased region" description="Low complexity" evidence="1">
    <location>
        <begin position="426"/>
        <end position="435"/>
    </location>
</feature>
<keyword evidence="2" id="KW-1133">Transmembrane helix</keyword>
<gene>
    <name evidence="4" type="ORF">PGQ11_006317</name>
</gene>
<accession>A0ABR2ISB9</accession>